<evidence type="ECO:0000313" key="2">
    <source>
        <dbReference type="Proteomes" id="UP000193719"/>
    </source>
</evidence>
<dbReference type="AlphaFoldDB" id="A0A1Y1UWM2"/>
<dbReference type="OrthoDB" id="2423195at2759"/>
<protein>
    <submittedName>
        <fullName evidence="1">Uncharacterized protein</fullName>
    </submittedName>
</protein>
<accession>A0A1Y1UWM2</accession>
<proteinExistence type="predicted"/>
<keyword evidence="2" id="KW-1185">Reference proteome</keyword>
<dbReference type="STRING" id="1754191.A0A1Y1UWM2"/>
<comment type="caution">
    <text evidence="1">The sequence shown here is derived from an EMBL/GenBank/DDBJ whole genome shotgun (WGS) entry which is preliminary data.</text>
</comment>
<name>A0A1Y1UWM2_9FUNG</name>
<feature type="non-terminal residue" evidence="1">
    <location>
        <position position="1"/>
    </location>
</feature>
<sequence length="182" mass="21904">ENINGDELLLDEINRLPKKSVKLDEKLNQLIGIHKDSLKIKLNQLISMYDYLEARSFKNIEEYVSNEANNKLNKQQISILDEYFKKDNLFIKEVDYFYAIQKVISRYLISDQFKNYDWSIFNMLSYKPELWKNELTYTPENERMFNNEIGLLEEKLQEKDCDIKIGQSMDFRLYCSKERNLI</sequence>
<evidence type="ECO:0000313" key="1">
    <source>
        <dbReference type="EMBL" id="ORX42559.1"/>
    </source>
</evidence>
<reference evidence="1 2" key="2">
    <citation type="submission" date="2016-08" db="EMBL/GenBank/DDBJ databases">
        <title>Pervasive Adenine N6-methylation of Active Genes in Fungi.</title>
        <authorList>
            <consortium name="DOE Joint Genome Institute"/>
            <person name="Mondo S.J."/>
            <person name="Dannebaum R.O."/>
            <person name="Kuo R.C."/>
            <person name="Labutti K."/>
            <person name="Haridas S."/>
            <person name="Kuo A."/>
            <person name="Salamov A."/>
            <person name="Ahrendt S.R."/>
            <person name="Lipzen A."/>
            <person name="Sullivan W."/>
            <person name="Andreopoulos W.B."/>
            <person name="Clum A."/>
            <person name="Lindquist E."/>
            <person name="Daum C."/>
            <person name="Ramamoorthy G.K."/>
            <person name="Gryganskyi A."/>
            <person name="Culley D."/>
            <person name="Magnuson J.K."/>
            <person name="James T.Y."/>
            <person name="O'Malley M.A."/>
            <person name="Stajich J.E."/>
            <person name="Spatafora J.W."/>
            <person name="Visel A."/>
            <person name="Grigoriev I.V."/>
        </authorList>
    </citation>
    <scope>NUCLEOTIDE SEQUENCE [LARGE SCALE GENOMIC DNA]</scope>
    <source>
        <strain evidence="2">finn</strain>
    </source>
</reference>
<dbReference type="Proteomes" id="UP000193719">
    <property type="component" value="Unassembled WGS sequence"/>
</dbReference>
<organism evidence="1 2">
    <name type="scientific">Piromyces finnis</name>
    <dbReference type="NCBI Taxonomy" id="1754191"/>
    <lineage>
        <taxon>Eukaryota</taxon>
        <taxon>Fungi</taxon>
        <taxon>Fungi incertae sedis</taxon>
        <taxon>Chytridiomycota</taxon>
        <taxon>Chytridiomycota incertae sedis</taxon>
        <taxon>Neocallimastigomycetes</taxon>
        <taxon>Neocallimastigales</taxon>
        <taxon>Neocallimastigaceae</taxon>
        <taxon>Piromyces</taxon>
    </lineage>
</organism>
<dbReference type="EMBL" id="MCFH01000063">
    <property type="protein sequence ID" value="ORX42559.1"/>
    <property type="molecule type" value="Genomic_DNA"/>
</dbReference>
<gene>
    <name evidence="1" type="ORF">BCR36DRAFT_306847</name>
</gene>
<reference evidence="1 2" key="1">
    <citation type="submission" date="2016-08" db="EMBL/GenBank/DDBJ databases">
        <title>Genomes of anaerobic fungi encode conserved fungal cellulosomes for biomass hydrolysis.</title>
        <authorList>
            <consortium name="DOE Joint Genome Institute"/>
            <person name="Haitjema C.H."/>
            <person name="Gilmore S.P."/>
            <person name="Henske J.K."/>
            <person name="Solomon K.V."/>
            <person name="De Groot R."/>
            <person name="Kuo A."/>
            <person name="Mondo S.J."/>
            <person name="Salamov A.A."/>
            <person name="Labutti K."/>
            <person name="Zhao Z."/>
            <person name="Chiniquy J."/>
            <person name="Barry K."/>
            <person name="Brewer H.M."/>
            <person name="Purvine S.O."/>
            <person name="Wright A.T."/>
            <person name="Boxma B."/>
            <person name="Van Alen T."/>
            <person name="Hackstein J.H."/>
            <person name="Baker S.E."/>
            <person name="Grigoriev I.V."/>
            <person name="O'Malley M.A."/>
        </authorList>
    </citation>
    <scope>NUCLEOTIDE SEQUENCE [LARGE SCALE GENOMIC DNA]</scope>
    <source>
        <strain evidence="2">finn</strain>
    </source>
</reference>